<keyword evidence="1" id="KW-1133">Transmembrane helix</keyword>
<dbReference type="EMBL" id="NJET01000045">
    <property type="protein sequence ID" value="PHH63658.1"/>
    <property type="molecule type" value="Genomic_DNA"/>
</dbReference>
<accession>A0A2C5XIB1</accession>
<sequence length="233" mass="26112">MSRRIHGPSHRGMLVRAARAASIAWVLALLLDIGMMIISIMAYTGATSQDDRPIIRRTRITFPQTGHHIQRLEIALAALGLIVHPTLLALTFLRVGRLRRHGSHHNAVGARLVIACFMVPWHLVCLAAWIVCVVLQSNYVPILGSRKLVECNRFGNELSQCGFVSASWIVAMIYCVYHFCLLLVVLAMMHWAQRVVVRRWRSLSSKKVRIVVEEPLARGSSRESIVKGSLDGH</sequence>
<feature type="transmembrane region" description="Helical" evidence="1">
    <location>
        <begin position="74"/>
        <end position="96"/>
    </location>
</feature>
<dbReference type="AlphaFoldDB" id="A0A2C5XIB1"/>
<feature type="transmembrane region" description="Helical" evidence="1">
    <location>
        <begin position="108"/>
        <end position="131"/>
    </location>
</feature>
<protein>
    <recommendedName>
        <fullName evidence="4">MARVEL domain-containing protein</fullName>
    </recommendedName>
</protein>
<evidence type="ECO:0000313" key="2">
    <source>
        <dbReference type="EMBL" id="PHH63658.1"/>
    </source>
</evidence>
<keyword evidence="1" id="KW-0812">Transmembrane</keyword>
<organism evidence="2 3">
    <name type="scientific">Ophiocordyceps australis</name>
    <dbReference type="NCBI Taxonomy" id="1399860"/>
    <lineage>
        <taxon>Eukaryota</taxon>
        <taxon>Fungi</taxon>
        <taxon>Dikarya</taxon>
        <taxon>Ascomycota</taxon>
        <taxon>Pezizomycotina</taxon>
        <taxon>Sordariomycetes</taxon>
        <taxon>Hypocreomycetidae</taxon>
        <taxon>Hypocreales</taxon>
        <taxon>Ophiocordycipitaceae</taxon>
        <taxon>Ophiocordyceps</taxon>
    </lineage>
</organism>
<dbReference type="OrthoDB" id="4733424at2759"/>
<comment type="caution">
    <text evidence="2">The sequence shown here is derived from an EMBL/GenBank/DDBJ whole genome shotgun (WGS) entry which is preliminary data.</text>
</comment>
<dbReference type="Proteomes" id="UP000226192">
    <property type="component" value="Unassembled WGS sequence"/>
</dbReference>
<keyword evidence="3" id="KW-1185">Reference proteome</keyword>
<evidence type="ECO:0008006" key="4">
    <source>
        <dbReference type="Google" id="ProtNLM"/>
    </source>
</evidence>
<gene>
    <name evidence="2" type="ORF">CDD81_5639</name>
</gene>
<feature type="transmembrane region" description="Helical" evidence="1">
    <location>
        <begin position="168"/>
        <end position="192"/>
    </location>
</feature>
<evidence type="ECO:0000256" key="1">
    <source>
        <dbReference type="SAM" id="Phobius"/>
    </source>
</evidence>
<proteinExistence type="predicted"/>
<evidence type="ECO:0000313" key="3">
    <source>
        <dbReference type="Proteomes" id="UP000226192"/>
    </source>
</evidence>
<reference evidence="2 3" key="1">
    <citation type="submission" date="2017-06" db="EMBL/GenBank/DDBJ databases">
        <title>Ant-infecting Ophiocordyceps genomes reveal a high diversity of potential behavioral manipulation genes and a possible major role for enterotoxins.</title>
        <authorList>
            <person name="De Bekker C."/>
            <person name="Evans H.C."/>
            <person name="Brachmann A."/>
            <person name="Hughes D.P."/>
        </authorList>
    </citation>
    <scope>NUCLEOTIDE SEQUENCE [LARGE SCALE GENOMIC DNA]</scope>
    <source>
        <strain evidence="2 3">Map64</strain>
    </source>
</reference>
<feature type="transmembrane region" description="Helical" evidence="1">
    <location>
        <begin position="21"/>
        <end position="43"/>
    </location>
</feature>
<name>A0A2C5XIB1_9HYPO</name>
<keyword evidence="1" id="KW-0472">Membrane</keyword>